<comment type="caution">
    <text evidence="1">The sequence shown here is derived from an EMBL/GenBank/DDBJ whole genome shotgun (WGS) entry which is preliminary data.</text>
</comment>
<accession>A0A917HY88</accession>
<reference evidence="1" key="2">
    <citation type="submission" date="2020-09" db="EMBL/GenBank/DDBJ databases">
        <authorList>
            <person name="Sun Q."/>
            <person name="Zhou Y."/>
        </authorList>
    </citation>
    <scope>NUCLEOTIDE SEQUENCE</scope>
    <source>
        <strain evidence="1">CGMCC 1.12195</strain>
    </source>
</reference>
<proteinExistence type="predicted"/>
<dbReference type="Pfam" id="PF11751">
    <property type="entry name" value="PorP_SprF"/>
    <property type="match status" value="1"/>
</dbReference>
<name>A0A917HY88_9SPHI</name>
<evidence type="ECO:0000313" key="2">
    <source>
        <dbReference type="Proteomes" id="UP000660862"/>
    </source>
</evidence>
<dbReference type="EMBL" id="BMER01000004">
    <property type="protein sequence ID" value="GGG95491.1"/>
    <property type="molecule type" value="Genomic_DNA"/>
</dbReference>
<keyword evidence="2" id="KW-1185">Reference proteome</keyword>
<dbReference type="RefSeq" id="WP_188507230.1">
    <property type="nucleotide sequence ID" value="NZ_BMER01000004.1"/>
</dbReference>
<dbReference type="AlphaFoldDB" id="A0A917HY88"/>
<protein>
    <submittedName>
        <fullName evidence="1">Membrane protein</fullName>
    </submittedName>
</protein>
<gene>
    <name evidence="1" type="primary">porP</name>
    <name evidence="1" type="ORF">GCM10007415_33380</name>
</gene>
<dbReference type="NCBIfam" id="TIGR03519">
    <property type="entry name" value="T9SS_PorP_fam"/>
    <property type="match status" value="1"/>
</dbReference>
<reference evidence="1" key="1">
    <citation type="journal article" date="2014" name="Int. J. Syst. Evol. Microbiol.">
        <title>Complete genome sequence of Corynebacterium casei LMG S-19264T (=DSM 44701T), isolated from a smear-ripened cheese.</title>
        <authorList>
            <consortium name="US DOE Joint Genome Institute (JGI-PGF)"/>
            <person name="Walter F."/>
            <person name="Albersmeier A."/>
            <person name="Kalinowski J."/>
            <person name="Ruckert C."/>
        </authorList>
    </citation>
    <scope>NUCLEOTIDE SEQUENCE</scope>
    <source>
        <strain evidence="1">CGMCC 1.12195</strain>
    </source>
</reference>
<evidence type="ECO:0000313" key="1">
    <source>
        <dbReference type="EMBL" id="GGG95491.1"/>
    </source>
</evidence>
<dbReference type="InterPro" id="IPR019861">
    <property type="entry name" value="PorP/SprF_Bacteroidetes"/>
</dbReference>
<organism evidence="1 2">
    <name type="scientific">Parapedobacter pyrenivorans</name>
    <dbReference type="NCBI Taxonomy" id="1305674"/>
    <lineage>
        <taxon>Bacteria</taxon>
        <taxon>Pseudomonadati</taxon>
        <taxon>Bacteroidota</taxon>
        <taxon>Sphingobacteriia</taxon>
        <taxon>Sphingobacteriales</taxon>
        <taxon>Sphingobacteriaceae</taxon>
        <taxon>Parapedobacter</taxon>
    </lineage>
</organism>
<dbReference type="Proteomes" id="UP000660862">
    <property type="component" value="Unassembled WGS sequence"/>
</dbReference>
<sequence>MKFGTYPIFLAIVVLWIPRFSSGQQTPLFAAYHYDPFLINPAYSGMAKGSVISFNHNRYTRYIEGTPSSSALSFHTPLANDKMGVGATILDDRIGVASATTATLAYSYKIYFDHQQNRPYWAVYDQNVFSFGMTAGVQRLHENLLELGVEGDPEFANNLSETIPVIGAGVLYNRVGFYLGLSIPNLLGNRFASRDNLNLSTPIYGYFGYRFFTDLYKENMITPSLLVKYEKGAPVQIDANVSAALKNRFEIGAGYRTNSSVNFLLGFYPVEQLRLVYQYSVGFNHPVLGNNHGFALSYAFDYD</sequence>